<dbReference type="AlphaFoldDB" id="A0AA96VD15"/>
<name>A0AA96VD15_9STRE</name>
<protein>
    <submittedName>
        <fullName evidence="1">Uncharacterized protein</fullName>
    </submittedName>
</protein>
<evidence type="ECO:0000313" key="1">
    <source>
        <dbReference type="EMBL" id="WNY46539.1"/>
    </source>
</evidence>
<dbReference type="KEGG" id="ssuv:PXH68_06490"/>
<gene>
    <name evidence="1" type="ORF">PXH68_06490</name>
</gene>
<sequence length="55" mass="5922">MTSTNRGDYQVQITVSGGVMTDITILEYPSDNPTSESINANANALPTYPYPVKKG</sequence>
<keyword evidence="2" id="KW-1185">Reference proteome</keyword>
<dbReference type="EMBL" id="CP118733">
    <property type="protein sequence ID" value="WNY46539.1"/>
    <property type="molecule type" value="Genomic_DNA"/>
</dbReference>
<organism evidence="1 2">
    <name type="scientific">Streptococcus suivaginalis</name>
    <dbReference type="NCBI Taxonomy" id="3028082"/>
    <lineage>
        <taxon>Bacteria</taxon>
        <taxon>Bacillati</taxon>
        <taxon>Bacillota</taxon>
        <taxon>Bacilli</taxon>
        <taxon>Lactobacillales</taxon>
        <taxon>Streptococcaceae</taxon>
        <taxon>Streptococcus</taxon>
    </lineage>
</organism>
<evidence type="ECO:0000313" key="2">
    <source>
        <dbReference type="Proteomes" id="UP001304088"/>
    </source>
</evidence>
<reference evidence="1 2" key="1">
    <citation type="submission" date="2023-02" db="EMBL/GenBank/DDBJ databases">
        <title>Streptococcus sp. Genome Sequencing and Assembly.</title>
        <authorList>
            <person name="Shore S.M."/>
            <person name="Nicholson T.L."/>
        </authorList>
    </citation>
    <scope>NUCLEOTIDE SEQUENCE [LARGE SCALE GENOMIC DNA]</scope>
    <source>
        <strain evidence="1 2">29896</strain>
    </source>
</reference>
<dbReference type="RefSeq" id="WP_248028764.1">
    <property type="nucleotide sequence ID" value="NZ_CP118733.1"/>
</dbReference>
<accession>A0AA96VD15</accession>
<dbReference type="Proteomes" id="UP001304088">
    <property type="component" value="Chromosome"/>
</dbReference>
<proteinExistence type="predicted"/>